<dbReference type="GeneID" id="301192270"/>
<evidence type="ECO:0000313" key="7">
    <source>
        <dbReference type="EMBL" id="GAJ40736.1"/>
    </source>
</evidence>
<organism evidence="7 8">
    <name type="scientific">Parageobacillus caldoxylosilyticus NBRC 107762</name>
    <dbReference type="NCBI Taxonomy" id="1220594"/>
    <lineage>
        <taxon>Bacteria</taxon>
        <taxon>Bacillati</taxon>
        <taxon>Bacillota</taxon>
        <taxon>Bacilli</taxon>
        <taxon>Bacillales</taxon>
        <taxon>Anoxybacillaceae</taxon>
        <taxon>Saccharococcus</taxon>
    </lineage>
</organism>
<dbReference type="InterPro" id="IPR016941">
    <property type="entry name" value="UCP029962"/>
</dbReference>
<dbReference type="EMBL" id="BAWO01000050">
    <property type="protein sequence ID" value="GAJ40736.1"/>
    <property type="molecule type" value="Genomic_DNA"/>
</dbReference>
<dbReference type="GO" id="GO:0012505">
    <property type="term" value="C:endomembrane system"/>
    <property type="evidence" value="ECO:0007669"/>
    <property type="project" value="UniProtKB-SubCell"/>
</dbReference>
<evidence type="ECO:0000256" key="4">
    <source>
        <dbReference type="ARBA" id="ARBA00023136"/>
    </source>
</evidence>
<sequence length="90" mass="10875">MRKWWKRLRFIVKIRRFAPFLLEFFRSREVPMRKKAFSVFLLLAYVAFPFDLIPDWLGLFGIIDDITVLLFILQQIIKMAPSHLKNKYGV</sequence>
<dbReference type="Proteomes" id="UP000023561">
    <property type="component" value="Unassembled WGS sequence"/>
</dbReference>
<comment type="subcellular location">
    <subcellularLocation>
        <location evidence="1">Endomembrane system</location>
        <topology evidence="1">Multi-pass membrane protein</topology>
    </subcellularLocation>
</comment>
<evidence type="ECO:0000256" key="5">
    <source>
        <dbReference type="SAM" id="Phobius"/>
    </source>
</evidence>
<dbReference type="OrthoDB" id="2679475at2"/>
<gene>
    <name evidence="7" type="ORF">GCA01S_050_00040</name>
</gene>
<comment type="caution">
    <text evidence="7">The sequence shown here is derived from an EMBL/GenBank/DDBJ whole genome shotgun (WGS) entry which is preliminary data.</text>
</comment>
<feature type="domain" description="DUF1232" evidence="6">
    <location>
        <begin position="39"/>
        <end position="71"/>
    </location>
</feature>
<evidence type="ECO:0000256" key="1">
    <source>
        <dbReference type="ARBA" id="ARBA00004127"/>
    </source>
</evidence>
<evidence type="ECO:0000313" key="8">
    <source>
        <dbReference type="Proteomes" id="UP000023561"/>
    </source>
</evidence>
<evidence type="ECO:0000256" key="3">
    <source>
        <dbReference type="ARBA" id="ARBA00022989"/>
    </source>
</evidence>
<keyword evidence="8" id="KW-1185">Reference proteome</keyword>
<keyword evidence="3 5" id="KW-1133">Transmembrane helix</keyword>
<accession>A0A023DIA6</accession>
<reference evidence="7 8" key="1">
    <citation type="submission" date="2014-04" db="EMBL/GenBank/DDBJ databases">
        <title>Whole genome shotgun sequence of Geobacillus caldoxylosilyticus NBRC 107762.</title>
        <authorList>
            <person name="Hosoyama A."/>
            <person name="Hosoyama Y."/>
            <person name="Katano-Makiyama Y."/>
            <person name="Tsuchikane K."/>
            <person name="Ohji S."/>
            <person name="Ichikawa N."/>
            <person name="Yamazoe A."/>
            <person name="Fujita N."/>
        </authorList>
    </citation>
    <scope>NUCLEOTIDE SEQUENCE [LARGE SCALE GENOMIC DNA]</scope>
    <source>
        <strain evidence="7 8">NBRC 107762</strain>
    </source>
</reference>
<dbReference type="RefSeq" id="WP_017435749.1">
    <property type="nucleotide sequence ID" value="NZ_BAWO01000050.1"/>
</dbReference>
<keyword evidence="4 5" id="KW-0472">Membrane</keyword>
<dbReference type="AlphaFoldDB" id="A0A023DIA6"/>
<dbReference type="Pfam" id="PF06803">
    <property type="entry name" value="DUF1232"/>
    <property type="match status" value="1"/>
</dbReference>
<dbReference type="PIRSF" id="PIRSF029962">
    <property type="entry name" value="UCP029962"/>
    <property type="match status" value="1"/>
</dbReference>
<proteinExistence type="predicted"/>
<feature type="transmembrane region" description="Helical" evidence="5">
    <location>
        <begin position="59"/>
        <end position="77"/>
    </location>
</feature>
<protein>
    <recommendedName>
        <fullName evidence="6">DUF1232 domain-containing protein</fullName>
    </recommendedName>
</protein>
<dbReference type="InterPro" id="IPR010652">
    <property type="entry name" value="DUF1232"/>
</dbReference>
<keyword evidence="2 5" id="KW-0812">Transmembrane</keyword>
<evidence type="ECO:0000259" key="6">
    <source>
        <dbReference type="Pfam" id="PF06803"/>
    </source>
</evidence>
<name>A0A023DIA6_9BACL</name>
<evidence type="ECO:0000256" key="2">
    <source>
        <dbReference type="ARBA" id="ARBA00022692"/>
    </source>
</evidence>